<feature type="region of interest" description="Disordered" evidence="1">
    <location>
        <begin position="289"/>
        <end position="368"/>
    </location>
</feature>
<dbReference type="EMBL" id="LPUY01000115">
    <property type="protein sequence ID" value="KUP91118.1"/>
    <property type="molecule type" value="Genomic_DNA"/>
</dbReference>
<dbReference type="OrthoDB" id="7647819at2"/>
<evidence type="ECO:0000313" key="2">
    <source>
        <dbReference type="EMBL" id="KUP91118.1"/>
    </source>
</evidence>
<evidence type="ECO:0000256" key="1">
    <source>
        <dbReference type="SAM" id="MobiDB-lite"/>
    </source>
</evidence>
<dbReference type="SUPFAM" id="SSF52540">
    <property type="entry name" value="P-loop containing nucleoside triphosphate hydrolases"/>
    <property type="match status" value="1"/>
</dbReference>
<dbReference type="InterPro" id="IPR027417">
    <property type="entry name" value="P-loop_NTPase"/>
</dbReference>
<name>A0A132BRU4_9RHOB</name>
<dbReference type="PATRIC" id="fig|1768241.3.peg.4212"/>
<gene>
    <name evidence="2" type="ORF">TRIHO_40340</name>
</gene>
<feature type="compositionally biased region" description="Low complexity" evidence="1">
    <location>
        <begin position="289"/>
        <end position="319"/>
    </location>
</feature>
<protein>
    <submittedName>
        <fullName evidence="2">Uncharacterized protein</fullName>
    </submittedName>
</protein>
<accession>A0A132BRU4</accession>
<dbReference type="Proteomes" id="UP000068382">
    <property type="component" value="Unassembled WGS sequence"/>
</dbReference>
<organism evidence="2 3">
    <name type="scientific">Tritonibacter horizontis</name>
    <dbReference type="NCBI Taxonomy" id="1768241"/>
    <lineage>
        <taxon>Bacteria</taxon>
        <taxon>Pseudomonadati</taxon>
        <taxon>Pseudomonadota</taxon>
        <taxon>Alphaproteobacteria</taxon>
        <taxon>Rhodobacterales</taxon>
        <taxon>Paracoccaceae</taxon>
        <taxon>Tritonibacter</taxon>
    </lineage>
</organism>
<comment type="caution">
    <text evidence="2">The sequence shown here is derived from an EMBL/GenBank/DDBJ whole genome shotgun (WGS) entry which is preliminary data.</text>
</comment>
<sequence length="481" mass="51185">MMTADAALTPLAGQLSQTLQAGLVPRQYADWGQRLLQRLQKPVQVVVIGLPGSGKSALIDMLLGEPVLGQCAPAGMIEITFGQSARAEIETAEGSLHHHEGRLCDRTAPRDQGPACLRVRQELPDSRLRGMSLTEIALFGAPSRQQAIMEQAVAYADILLFCSRDFTAPEQALWAEVPDARKDHGFLVLTMADRRIMRGTLKEAIAALEPVATQEFLGLYPLAAIQGLTAQVGQPDGQKGVDRQLWHSSGGKRLYDDLMHQIDLGRTSDLDQAEMLVRQFALPAAAPLAANSGTGSNVGTGSATGNETAAPKAAASRPAEPAPDPTERQATRPMSQVAAALRPGQRQATVGHLAAHGTGSPQTAPRAPVDLRAEDDLLAEASAMIRDRAKDLLAQCEGADTPDLSGVFEGALDTVRQLLQTVQPHAAGSEPLRAARDAAEDGEEVLMLCQLEQNEDAAVDAVTLLLQLRRELSPAQNQSPP</sequence>
<dbReference type="AlphaFoldDB" id="A0A132BRU4"/>
<dbReference type="Gene3D" id="3.40.50.300">
    <property type="entry name" value="P-loop containing nucleotide triphosphate hydrolases"/>
    <property type="match status" value="1"/>
</dbReference>
<proteinExistence type="predicted"/>
<keyword evidence="3" id="KW-1185">Reference proteome</keyword>
<reference evidence="2 3" key="1">
    <citation type="submission" date="2015-12" db="EMBL/GenBank/DDBJ databases">
        <title>Genome sequence of the marine Rhodobacteraceae strain O3.65, Candidatus Tritonibacter horizontis.</title>
        <authorList>
            <person name="Poehlein A."/>
            <person name="Giebel H.A."/>
            <person name="Voget S."/>
            <person name="Brinkhoff T."/>
        </authorList>
    </citation>
    <scope>NUCLEOTIDE SEQUENCE [LARGE SCALE GENOMIC DNA]</scope>
    <source>
        <strain evidence="2 3">O3.65</strain>
    </source>
</reference>
<evidence type="ECO:0000313" key="3">
    <source>
        <dbReference type="Proteomes" id="UP000068382"/>
    </source>
</evidence>
<dbReference type="RefSeq" id="WP_068248084.1">
    <property type="nucleotide sequence ID" value="NZ_LPUY01000115.1"/>
</dbReference>